<reference evidence="2 3" key="1">
    <citation type="submission" date="2015-01" db="EMBL/GenBank/DDBJ databases">
        <title>Evolution of Trichinella species and genotypes.</title>
        <authorList>
            <person name="Korhonen P.K."/>
            <person name="Edoardo P."/>
            <person name="Giuseppe L.R."/>
            <person name="Gasser R.B."/>
        </authorList>
    </citation>
    <scope>NUCLEOTIDE SEQUENCE [LARGE SCALE GENOMIC DNA]</scope>
    <source>
        <strain evidence="2">ISS2496</strain>
    </source>
</reference>
<dbReference type="Proteomes" id="UP000054783">
    <property type="component" value="Unassembled WGS sequence"/>
</dbReference>
<feature type="transmembrane region" description="Helical" evidence="1">
    <location>
        <begin position="6"/>
        <end position="25"/>
    </location>
</feature>
<keyword evidence="1" id="KW-1133">Transmembrane helix</keyword>
<evidence type="ECO:0000313" key="3">
    <source>
        <dbReference type="Proteomes" id="UP000054783"/>
    </source>
</evidence>
<sequence length="34" mass="4126">MGEKNYSLTFYLDIVLYFLFAEILMDTAFWTGRR</sequence>
<evidence type="ECO:0000313" key="2">
    <source>
        <dbReference type="EMBL" id="KRY03129.1"/>
    </source>
</evidence>
<protein>
    <submittedName>
        <fullName evidence="2">Uncharacterized protein</fullName>
    </submittedName>
</protein>
<gene>
    <name evidence="2" type="ORF">T12_12588</name>
</gene>
<keyword evidence="1" id="KW-0472">Membrane</keyword>
<dbReference type="EMBL" id="JYDQ01003101">
    <property type="protein sequence ID" value="KRY03129.1"/>
    <property type="molecule type" value="Genomic_DNA"/>
</dbReference>
<organism evidence="2 3">
    <name type="scientific">Trichinella patagoniensis</name>
    <dbReference type="NCBI Taxonomy" id="990121"/>
    <lineage>
        <taxon>Eukaryota</taxon>
        <taxon>Metazoa</taxon>
        <taxon>Ecdysozoa</taxon>
        <taxon>Nematoda</taxon>
        <taxon>Enoplea</taxon>
        <taxon>Dorylaimia</taxon>
        <taxon>Trichinellida</taxon>
        <taxon>Trichinellidae</taxon>
        <taxon>Trichinella</taxon>
    </lineage>
</organism>
<evidence type="ECO:0000256" key="1">
    <source>
        <dbReference type="SAM" id="Phobius"/>
    </source>
</evidence>
<comment type="caution">
    <text evidence="2">The sequence shown here is derived from an EMBL/GenBank/DDBJ whole genome shotgun (WGS) entry which is preliminary data.</text>
</comment>
<keyword evidence="1" id="KW-0812">Transmembrane</keyword>
<name>A0A0V0YRZ8_9BILA</name>
<dbReference type="AlphaFoldDB" id="A0A0V0YRZ8"/>
<keyword evidence="3" id="KW-1185">Reference proteome</keyword>
<accession>A0A0V0YRZ8</accession>
<proteinExistence type="predicted"/>